<feature type="transmembrane region" description="Helical" evidence="2">
    <location>
        <begin position="465"/>
        <end position="484"/>
    </location>
</feature>
<feature type="transmembrane region" description="Helical" evidence="2">
    <location>
        <begin position="42"/>
        <end position="66"/>
    </location>
</feature>
<reference evidence="3" key="3">
    <citation type="submission" date="2023-12" db="EMBL/GenBank/DDBJ databases">
        <authorList>
            <person name="Sun Q."/>
            <person name="Inoue M."/>
        </authorList>
    </citation>
    <scope>NUCLEOTIDE SEQUENCE</scope>
    <source>
        <strain evidence="3">JCM 10667</strain>
    </source>
</reference>
<feature type="transmembrane region" description="Helical" evidence="2">
    <location>
        <begin position="394"/>
        <end position="412"/>
    </location>
</feature>
<feature type="compositionally biased region" description="Low complexity" evidence="1">
    <location>
        <begin position="23"/>
        <end position="37"/>
    </location>
</feature>
<feature type="region of interest" description="Disordered" evidence="1">
    <location>
        <begin position="1"/>
        <end position="37"/>
    </location>
</feature>
<feature type="transmembrane region" description="Helical" evidence="2">
    <location>
        <begin position="114"/>
        <end position="134"/>
    </location>
</feature>
<dbReference type="Proteomes" id="UP000549343">
    <property type="component" value="Unassembled WGS sequence"/>
</dbReference>
<dbReference type="RefSeq" id="WP_184882149.1">
    <property type="nucleotide sequence ID" value="NZ_BAAAHD010000023.1"/>
</dbReference>
<evidence type="ECO:0000313" key="6">
    <source>
        <dbReference type="Proteomes" id="UP001501427"/>
    </source>
</evidence>
<gene>
    <name evidence="4" type="ORF">F4557_002236</name>
    <name evidence="3" type="ORF">GCM10009546_24250</name>
</gene>
<reference evidence="4 5" key="2">
    <citation type="submission" date="2020-08" db="EMBL/GenBank/DDBJ databases">
        <title>Sequencing the genomes of 1000 actinobacteria strains.</title>
        <authorList>
            <person name="Klenk H.-P."/>
        </authorList>
    </citation>
    <scope>NUCLEOTIDE SEQUENCE [LARGE SCALE GENOMIC DNA]</scope>
    <source>
        <strain evidence="4 5">DSM 44772</strain>
    </source>
</reference>
<reference evidence="3 6" key="1">
    <citation type="journal article" date="2019" name="Int. J. Syst. Evol. Microbiol.">
        <title>The Global Catalogue of Microorganisms (GCM) 10K type strain sequencing project: providing services to taxonomists for standard genome sequencing and annotation.</title>
        <authorList>
            <consortium name="The Broad Institute Genomics Platform"/>
            <consortium name="The Broad Institute Genome Sequencing Center for Infectious Disease"/>
            <person name="Wu L."/>
            <person name="Ma J."/>
        </authorList>
    </citation>
    <scope>NUCLEOTIDE SEQUENCE [LARGE SCALE GENOMIC DNA]</scope>
    <source>
        <strain evidence="3 6">JCM 10667</strain>
    </source>
</reference>
<feature type="transmembrane region" description="Helical" evidence="2">
    <location>
        <begin position="274"/>
        <end position="293"/>
    </location>
</feature>
<name>A0A7W7IB76_9ACTN</name>
<feature type="transmembrane region" description="Helical" evidence="2">
    <location>
        <begin position="419"/>
        <end position="441"/>
    </location>
</feature>
<dbReference type="EMBL" id="BAAAHD010000023">
    <property type="protein sequence ID" value="GAA0561291.1"/>
    <property type="molecule type" value="Genomic_DNA"/>
</dbReference>
<evidence type="ECO:0008006" key="7">
    <source>
        <dbReference type="Google" id="ProtNLM"/>
    </source>
</evidence>
<evidence type="ECO:0000256" key="2">
    <source>
        <dbReference type="SAM" id="Phobius"/>
    </source>
</evidence>
<feature type="transmembrane region" description="Helical" evidence="2">
    <location>
        <begin position="338"/>
        <end position="358"/>
    </location>
</feature>
<feature type="transmembrane region" description="Helical" evidence="2">
    <location>
        <begin position="171"/>
        <end position="193"/>
    </location>
</feature>
<evidence type="ECO:0000256" key="1">
    <source>
        <dbReference type="SAM" id="MobiDB-lite"/>
    </source>
</evidence>
<sequence length="509" mass="49682">MATRRRSGALSEEAPSTGAPNTPSAGAPSESAPPEGGARTRLAVLGALLPALTALPAAVLVVPDAVYNVVPAAASALALGDAEVPALLRATGCALPALLLTVPLAALAARRLPAWAVLATGAAVLLAGLVAARFVPSVPLVAAVRAVQGVGGGIVVPASLVIVWERGNRGLTAAWAGVFAGMLILAMPLALSAVPPPAGGTAVPDWRAALAPVPWPAAAAVAAASGYPLLRGRGPWALPAARQAERGGLLLPLAPAAGFAFLAVVAAYDWSPGARLVVAVAALAALLALAVAGGRDAAAGSPEGCAIVMIAVGLLCLPVAGPMTGLLSATAHARDDGAAVPALPFALAAAAAVAGALASTRAPARRAVPLGYCLMVTGLLLGLAGAPHDRWTPLLLLVPLGAGAGLALAASLRGAGVGAALFGLSLCFPALLAGQLLVLSLEASRLARLQPVTETQRAGALLDAYHLWLVIAAVTAVLLAAATARARARRAAAHGATLPGKASAEPGGG</sequence>
<feature type="transmembrane region" description="Helical" evidence="2">
    <location>
        <begin position="146"/>
        <end position="164"/>
    </location>
</feature>
<feature type="transmembrane region" description="Helical" evidence="2">
    <location>
        <begin position="250"/>
        <end position="268"/>
    </location>
</feature>
<proteinExistence type="predicted"/>
<comment type="caution">
    <text evidence="4">The sequence shown here is derived from an EMBL/GenBank/DDBJ whole genome shotgun (WGS) entry which is preliminary data.</text>
</comment>
<dbReference type="Proteomes" id="UP001501427">
    <property type="component" value="Unassembled WGS sequence"/>
</dbReference>
<protein>
    <recommendedName>
        <fullName evidence="7">MFS transporter</fullName>
    </recommendedName>
</protein>
<dbReference type="EMBL" id="JACHMV010000001">
    <property type="protein sequence ID" value="MBB4773818.1"/>
    <property type="molecule type" value="Genomic_DNA"/>
</dbReference>
<feature type="transmembrane region" description="Helical" evidence="2">
    <location>
        <begin position="370"/>
        <end position="388"/>
    </location>
</feature>
<keyword evidence="6" id="KW-1185">Reference proteome</keyword>
<keyword evidence="2" id="KW-1133">Transmembrane helix</keyword>
<evidence type="ECO:0000313" key="3">
    <source>
        <dbReference type="EMBL" id="GAA0561291.1"/>
    </source>
</evidence>
<keyword evidence="2" id="KW-0472">Membrane</keyword>
<organism evidence="4 5">
    <name type="scientific">Actinomadura livida</name>
    <dbReference type="NCBI Taxonomy" id="79909"/>
    <lineage>
        <taxon>Bacteria</taxon>
        <taxon>Bacillati</taxon>
        <taxon>Actinomycetota</taxon>
        <taxon>Actinomycetes</taxon>
        <taxon>Streptosporangiales</taxon>
        <taxon>Thermomonosporaceae</taxon>
        <taxon>Actinomadura</taxon>
    </lineage>
</organism>
<dbReference type="AlphaFoldDB" id="A0A7W7IB76"/>
<feature type="transmembrane region" description="Helical" evidence="2">
    <location>
        <begin position="213"/>
        <end position="230"/>
    </location>
</feature>
<accession>A0A7W7IB76</accession>
<feature type="transmembrane region" description="Helical" evidence="2">
    <location>
        <begin position="86"/>
        <end position="107"/>
    </location>
</feature>
<evidence type="ECO:0000313" key="5">
    <source>
        <dbReference type="Proteomes" id="UP000549343"/>
    </source>
</evidence>
<keyword evidence="2" id="KW-0812">Transmembrane</keyword>
<feature type="transmembrane region" description="Helical" evidence="2">
    <location>
        <begin position="305"/>
        <end position="326"/>
    </location>
</feature>
<evidence type="ECO:0000313" key="4">
    <source>
        <dbReference type="EMBL" id="MBB4773818.1"/>
    </source>
</evidence>